<feature type="transmembrane region" description="Helical" evidence="1">
    <location>
        <begin position="205"/>
        <end position="227"/>
    </location>
</feature>
<organism evidence="3 4">
    <name type="scientific">Roseofilum acuticapitatum BLCC-M154</name>
    <dbReference type="NCBI Taxonomy" id="3022444"/>
    <lineage>
        <taxon>Bacteria</taxon>
        <taxon>Bacillati</taxon>
        <taxon>Cyanobacteriota</taxon>
        <taxon>Cyanophyceae</taxon>
        <taxon>Desertifilales</taxon>
        <taxon>Desertifilaceae</taxon>
        <taxon>Roseofilum</taxon>
        <taxon>Roseofilum acuticapitatum</taxon>
    </lineage>
</organism>
<dbReference type="RefSeq" id="WP_283753584.1">
    <property type="nucleotide sequence ID" value="NZ_JAQOSP010000070.1"/>
</dbReference>
<dbReference type="Gene3D" id="1.25.40.620">
    <property type="match status" value="1"/>
</dbReference>
<dbReference type="EMBL" id="JAQOSP010000070">
    <property type="protein sequence ID" value="MDJ1169825.1"/>
    <property type="molecule type" value="Genomic_DNA"/>
</dbReference>
<comment type="caution">
    <text evidence="3">The sequence shown here is derived from an EMBL/GenBank/DDBJ whole genome shotgun (WGS) entry which is preliminary data.</text>
</comment>
<accession>A0ABT7ASF0</accession>
<protein>
    <submittedName>
        <fullName evidence="3">GUN4 domain-containing protein</fullName>
    </submittedName>
</protein>
<name>A0ABT7ASF0_9CYAN</name>
<dbReference type="Proteomes" id="UP001235303">
    <property type="component" value="Unassembled WGS sequence"/>
</dbReference>
<keyword evidence="1" id="KW-1133">Transmembrane helix</keyword>
<dbReference type="InterPro" id="IPR037215">
    <property type="entry name" value="GUN4-like_sf"/>
</dbReference>
<dbReference type="Pfam" id="PF05419">
    <property type="entry name" value="GUN4"/>
    <property type="match status" value="1"/>
</dbReference>
<dbReference type="PANTHER" id="PTHR34800">
    <property type="entry name" value="TETRAPYRROLE-BINDING PROTEIN, CHLOROPLASTIC"/>
    <property type="match status" value="1"/>
</dbReference>
<proteinExistence type="predicted"/>
<evidence type="ECO:0000259" key="2">
    <source>
        <dbReference type="Pfam" id="PF05419"/>
    </source>
</evidence>
<feature type="domain" description="GUN4-like" evidence="2">
    <location>
        <begin position="319"/>
        <end position="454"/>
    </location>
</feature>
<dbReference type="PANTHER" id="PTHR34800:SF1">
    <property type="entry name" value="TETRAPYRROLE-BINDING PROTEIN, CHLOROPLASTIC"/>
    <property type="match status" value="1"/>
</dbReference>
<reference evidence="3 4" key="1">
    <citation type="submission" date="2023-01" db="EMBL/GenBank/DDBJ databases">
        <title>Novel diversity within Roseofilum (Cyanobacteria; Desertifilaceae) from marine benthic mats with descriptions of four novel species.</title>
        <authorList>
            <person name="Wang Y."/>
            <person name="Berthold D.E."/>
            <person name="Hu J."/>
            <person name="Lefler F.W."/>
            <person name="Laughinghouse H.D. IV."/>
        </authorList>
    </citation>
    <scope>NUCLEOTIDE SEQUENCE [LARGE SCALE GENOMIC DNA]</scope>
    <source>
        <strain evidence="3 4">BLCC-M154</strain>
    </source>
</reference>
<evidence type="ECO:0000256" key="1">
    <source>
        <dbReference type="SAM" id="Phobius"/>
    </source>
</evidence>
<sequence>METFNADRTRCAWDSSSFQPGDEGMKCTSCGAIMKLESWQEMQFCRNCQGRQAIHVRAVSSNRSNTTLQIVPSMETFNADRTTCAWDSSSFQPGDEGMKCTSCGAIMKLESWQEMQFCRNCQGRQAVRARAVSSNRSNTTLRIVSRQNHPIQGLTDSNNRRNTRYSTIRMQPERNARINTQLSTDRNNRRNTTYSTNRFLGFFHYFRRLGCFWTITLITLITVFGYYSHNHISIYLISVFSDPYVKGIEIAQEAVRAGQEAQTSEEWNDIASMWKKSSRLMSFVSPENKNFKAAQERVETYTEYTEIALQKSEEVNVSNRLEKLLAKGRWQAADRETSQILIDKAGKLWPFGKKLPNSSFAHLPCPTIRKIDQLWRFYSKGKFGWSVQYKIWKNFPAMKGTPYTHNQRYKNFKDKYKKFKNYLNWHIEGSYFISDKHYENMNFSFSAPKGYLPTPCSTGYKDTKACKMEMSLHCPPGGYLGGCIDKVGPVRMEDFYQEVIDRCGL</sequence>
<evidence type="ECO:0000313" key="4">
    <source>
        <dbReference type="Proteomes" id="UP001235303"/>
    </source>
</evidence>
<keyword evidence="1" id="KW-0812">Transmembrane</keyword>
<dbReference type="InterPro" id="IPR008629">
    <property type="entry name" value="GUN4-like"/>
</dbReference>
<evidence type="ECO:0000313" key="3">
    <source>
        <dbReference type="EMBL" id="MDJ1169825.1"/>
    </source>
</evidence>
<keyword evidence="4" id="KW-1185">Reference proteome</keyword>
<gene>
    <name evidence="3" type="ORF">PMG71_10345</name>
</gene>
<dbReference type="Gene3D" id="1.10.10.1770">
    <property type="entry name" value="Gun4-like"/>
    <property type="match status" value="1"/>
</dbReference>
<keyword evidence="1" id="KW-0472">Membrane</keyword>
<dbReference type="CDD" id="cd16383">
    <property type="entry name" value="GUN4"/>
    <property type="match status" value="1"/>
</dbReference>
<dbReference type="SUPFAM" id="SSF140869">
    <property type="entry name" value="GUN4-like"/>
    <property type="match status" value="1"/>
</dbReference>